<keyword evidence="1" id="KW-0472">Membrane</keyword>
<sequence>MTKAATPTPVPMPAAAPVLSPCEDEVGGEARLVCVLVLMIMPVIVLVVDLGGEVVVIVATPKVDDADV</sequence>
<name>A0AAN7V3E4_9PEZI</name>
<keyword evidence="3" id="KW-1185">Reference proteome</keyword>
<protein>
    <submittedName>
        <fullName evidence="2">Uncharacterized protein</fullName>
    </submittedName>
</protein>
<dbReference type="Proteomes" id="UP001305414">
    <property type="component" value="Unassembled WGS sequence"/>
</dbReference>
<gene>
    <name evidence="2" type="ORF">RRF57_010202</name>
</gene>
<keyword evidence="1" id="KW-1133">Transmembrane helix</keyword>
<evidence type="ECO:0000313" key="2">
    <source>
        <dbReference type="EMBL" id="KAK5634489.1"/>
    </source>
</evidence>
<organism evidence="2 3">
    <name type="scientific">Xylaria bambusicola</name>
    <dbReference type="NCBI Taxonomy" id="326684"/>
    <lineage>
        <taxon>Eukaryota</taxon>
        <taxon>Fungi</taxon>
        <taxon>Dikarya</taxon>
        <taxon>Ascomycota</taxon>
        <taxon>Pezizomycotina</taxon>
        <taxon>Sordariomycetes</taxon>
        <taxon>Xylariomycetidae</taxon>
        <taxon>Xylariales</taxon>
        <taxon>Xylariaceae</taxon>
        <taxon>Xylaria</taxon>
    </lineage>
</organism>
<dbReference type="EMBL" id="JAWHQM010000042">
    <property type="protein sequence ID" value="KAK5634489.1"/>
    <property type="molecule type" value="Genomic_DNA"/>
</dbReference>
<accession>A0AAN7V3E4</accession>
<reference evidence="2 3" key="1">
    <citation type="submission" date="2023-10" db="EMBL/GenBank/DDBJ databases">
        <title>Draft genome sequence of Xylaria bambusicola isolate GMP-LS, the root and basal stem rot pathogen of sugarcane in Indonesia.</title>
        <authorList>
            <person name="Selvaraj P."/>
            <person name="Muralishankar V."/>
            <person name="Muruganantham S."/>
            <person name="Sp S."/>
            <person name="Haryani S."/>
            <person name="Lau K.J.X."/>
            <person name="Naqvi N.I."/>
        </authorList>
    </citation>
    <scope>NUCLEOTIDE SEQUENCE [LARGE SCALE GENOMIC DNA]</scope>
    <source>
        <strain evidence="2">GMP-LS</strain>
    </source>
</reference>
<evidence type="ECO:0000313" key="3">
    <source>
        <dbReference type="Proteomes" id="UP001305414"/>
    </source>
</evidence>
<evidence type="ECO:0000256" key="1">
    <source>
        <dbReference type="SAM" id="Phobius"/>
    </source>
</evidence>
<comment type="caution">
    <text evidence="2">The sequence shown here is derived from an EMBL/GenBank/DDBJ whole genome shotgun (WGS) entry which is preliminary data.</text>
</comment>
<proteinExistence type="predicted"/>
<keyword evidence="1" id="KW-0812">Transmembrane</keyword>
<dbReference type="AlphaFoldDB" id="A0AAN7V3E4"/>
<feature type="transmembrane region" description="Helical" evidence="1">
    <location>
        <begin position="30"/>
        <end position="48"/>
    </location>
</feature>